<name>F9TB48_9VIBR</name>
<evidence type="ECO:0000256" key="1">
    <source>
        <dbReference type="SAM" id="Phobius"/>
    </source>
</evidence>
<dbReference type="AlphaFoldDB" id="F9TB48"/>
<feature type="transmembrane region" description="Helical" evidence="1">
    <location>
        <begin position="23"/>
        <end position="41"/>
    </location>
</feature>
<evidence type="ECO:0000313" key="4">
    <source>
        <dbReference type="Proteomes" id="UP000003836"/>
    </source>
</evidence>
<dbReference type="Proteomes" id="UP000003836">
    <property type="component" value="Unassembled WGS sequence"/>
</dbReference>
<sequence length="168" mass="19384">MICLDTNAARLLTFDFWNDRADIVMMVIASIALVFSIKQLLSGRKESRRATAYATYHEYLKLCFDNSALAYGNQSEIIQNGQTTPEYPWFVSQMLFAFEQILETDKSDEQWQISIKSQLERHAWYLKKSKTANRSEWNEELKAIIKQVTSEVSVQPQEKLGSPETTST</sequence>
<evidence type="ECO:0008006" key="6">
    <source>
        <dbReference type="Google" id="ProtNLM"/>
    </source>
</evidence>
<keyword evidence="1" id="KW-0812">Transmembrane</keyword>
<keyword evidence="1" id="KW-1133">Transmembrane helix</keyword>
<proteinExistence type="predicted"/>
<evidence type="ECO:0000313" key="3">
    <source>
        <dbReference type="EMBL" id="EGU49470.1"/>
    </source>
</evidence>
<reference evidence="2 5" key="3">
    <citation type="submission" date="2014-08" db="EMBL/GenBank/DDBJ databases">
        <title>First Complete Genome Sequence of the Shellfish Pathogen Vibrio tubiashii.</title>
        <authorList>
            <person name="Richards G.P."/>
            <person name="Needleman D.S."/>
            <person name="Watson M.A."/>
            <person name="Bono J.L."/>
        </authorList>
    </citation>
    <scope>NUCLEOTIDE SEQUENCE [LARGE SCALE GENOMIC DNA]</scope>
    <source>
        <strain evidence="2 5">ATCC 19109</strain>
        <plasmid evidence="2">p251</plasmid>
        <plasmid evidence="5">Plasmid p251</plasmid>
    </source>
</reference>
<dbReference type="EMBL" id="CP009356">
    <property type="protein sequence ID" value="AIW17248.1"/>
    <property type="molecule type" value="Genomic_DNA"/>
</dbReference>
<evidence type="ECO:0000313" key="5">
    <source>
        <dbReference type="Proteomes" id="UP000030071"/>
    </source>
</evidence>
<reference evidence="3" key="1">
    <citation type="submission" date="2011-08" db="EMBL/GenBank/DDBJ databases">
        <authorList>
            <person name="Hoffman M."/>
            <person name="Strain E.A."/>
            <person name="Brown E."/>
            <person name="Allard M.W."/>
        </authorList>
    </citation>
    <scope>NUCLEOTIDE SEQUENCE</scope>
    <source>
        <strain evidence="3">ATCC 19109</strain>
    </source>
</reference>
<protein>
    <recommendedName>
        <fullName evidence="6">DUF4760 domain-containing protein</fullName>
    </recommendedName>
</protein>
<accession>F9TB48</accession>
<keyword evidence="2" id="KW-0614">Plasmid</keyword>
<gene>
    <name evidence="2" type="ORF">IX91_24540</name>
    <name evidence="3" type="ORF">VITU9109_03410</name>
</gene>
<dbReference type="HOGENOM" id="CLU_1843471_0_0_6"/>
<reference evidence="3 4" key="2">
    <citation type="journal article" date="2012" name="Int. J. Syst. Evol. Microbiol.">
        <title>Vibrio caribbeanicus sp. nov., isolated from the marine sponge Scleritoderma cyanea.</title>
        <authorList>
            <person name="Hoffmann M."/>
            <person name="Monday S.R."/>
            <person name="Allard M.W."/>
            <person name="Strain E.A."/>
            <person name="Whittaker P."/>
            <person name="Naum M."/>
            <person name="McCarthy P.J."/>
            <person name="Lopez J.V."/>
            <person name="Fischer M."/>
            <person name="Brown E.W."/>
        </authorList>
    </citation>
    <scope>NUCLEOTIDE SEQUENCE [LARGE SCALE GENOMIC DNA]</scope>
    <source>
        <strain evidence="3 4">ATCC 19109</strain>
    </source>
</reference>
<keyword evidence="1" id="KW-0472">Membrane</keyword>
<geneLocation type="plasmid" evidence="2 5">
    <name>p251</name>
</geneLocation>
<dbReference type="GeneID" id="23447896"/>
<evidence type="ECO:0000313" key="2">
    <source>
        <dbReference type="EMBL" id="AIW17248.1"/>
    </source>
</evidence>
<keyword evidence="4" id="KW-1185">Reference proteome</keyword>
<organism evidence="2 5">
    <name type="scientific">Vibrio tubiashii ATCC 19109</name>
    <dbReference type="NCBI Taxonomy" id="1051646"/>
    <lineage>
        <taxon>Bacteria</taxon>
        <taxon>Pseudomonadati</taxon>
        <taxon>Pseudomonadota</taxon>
        <taxon>Gammaproteobacteria</taxon>
        <taxon>Vibrionales</taxon>
        <taxon>Vibrionaceae</taxon>
        <taxon>Vibrio</taxon>
        <taxon>Vibrio oreintalis group</taxon>
    </lineage>
</organism>
<dbReference type="PATRIC" id="fig|1051646.9.peg.4999"/>
<dbReference type="KEGG" id="vtu:IX91_24540"/>
<dbReference type="eggNOG" id="ENOG5033M4Y">
    <property type="taxonomic scope" value="Bacteria"/>
</dbReference>
<dbReference type="RefSeq" id="WP_004747548.1">
    <property type="nucleotide sequence ID" value="NZ_AFWI01000188.1"/>
</dbReference>
<dbReference type="EMBL" id="AFWI01000188">
    <property type="protein sequence ID" value="EGU49470.1"/>
    <property type="molecule type" value="Genomic_DNA"/>
</dbReference>
<dbReference type="Proteomes" id="UP000030071">
    <property type="component" value="Plasmid p251"/>
</dbReference>